<evidence type="ECO:0000256" key="2">
    <source>
        <dbReference type="ARBA" id="ARBA00022801"/>
    </source>
</evidence>
<evidence type="ECO:0000256" key="1">
    <source>
        <dbReference type="ARBA" id="ARBA00022741"/>
    </source>
</evidence>
<dbReference type="PANTHER" id="PTHR43146:SF1">
    <property type="entry name" value="CANCER-RELATED NUCLEOSIDE-TRIPHOSPHATASE"/>
    <property type="match status" value="1"/>
</dbReference>
<dbReference type="InterPro" id="IPR003593">
    <property type="entry name" value="AAA+_ATPase"/>
</dbReference>
<dbReference type="EMBL" id="MIYU01000019">
    <property type="protein sequence ID" value="OIR14430.1"/>
    <property type="molecule type" value="Genomic_DNA"/>
</dbReference>
<dbReference type="InterPro" id="IPR027417">
    <property type="entry name" value="P-loop_NTPase"/>
</dbReference>
<keyword evidence="1" id="KW-0547">Nucleotide-binding</keyword>
<dbReference type="SMART" id="SM00382">
    <property type="entry name" value="AAA"/>
    <property type="match status" value="1"/>
</dbReference>
<evidence type="ECO:0000256" key="3">
    <source>
        <dbReference type="ARBA" id="ARBA00022840"/>
    </source>
</evidence>
<comment type="caution">
    <text evidence="5">The sequence shown here is derived from an EMBL/GenBank/DDBJ whole genome shotgun (WGS) entry which is preliminary data.</text>
</comment>
<sequence length="212" mass="23235">MVPVKVAISGHPGSGKTSTLLRIAQMLSDEYSIGGFTTHPIKEEGYIVGYGLKNYTTELCDECAPKTQNDKTPTSHCEACGAYEQGIVASKNWDVKPRITVLHDEEPVNLGIQLSVVNKIATKSVKDAIENKDLIIVDEVGKLVSESPEFSEVLTEALDSGKPMILTIHKRSRNPLLQNIRKRDDLRTLEVTPINSAMLPSKVVSILKHGMV</sequence>
<gene>
    <name evidence="5" type="ORF">BEU04_03130</name>
</gene>
<dbReference type="Gene3D" id="3.40.50.300">
    <property type="entry name" value="P-loop containing nucleotide triphosphate hydrolases"/>
    <property type="match status" value="1"/>
</dbReference>
<evidence type="ECO:0000313" key="5">
    <source>
        <dbReference type="EMBL" id="OIR14430.1"/>
    </source>
</evidence>
<dbReference type="Proteomes" id="UP000183815">
    <property type="component" value="Unassembled WGS sequence"/>
</dbReference>
<evidence type="ECO:0000259" key="4">
    <source>
        <dbReference type="SMART" id="SM00382"/>
    </source>
</evidence>
<protein>
    <recommendedName>
        <fullName evidence="4">AAA+ ATPase domain-containing protein</fullName>
    </recommendedName>
</protein>
<accession>A0A1J5TR14</accession>
<keyword evidence="2" id="KW-0378">Hydrolase</keyword>
<dbReference type="GO" id="GO:0005524">
    <property type="term" value="F:ATP binding"/>
    <property type="evidence" value="ECO:0007669"/>
    <property type="project" value="UniProtKB-KW"/>
</dbReference>
<organism evidence="5 6">
    <name type="scientific">Marine Group III euryarchaeote CG-Bathy1</name>
    <dbReference type="NCBI Taxonomy" id="1889001"/>
    <lineage>
        <taxon>Archaea</taxon>
        <taxon>Methanobacteriati</taxon>
        <taxon>Thermoplasmatota</taxon>
        <taxon>Thermoplasmata</taxon>
        <taxon>Candidatus Thermoprofundales</taxon>
    </lineage>
</organism>
<dbReference type="InterPro" id="IPR004948">
    <property type="entry name" value="Nuc-triphosphatase_THEP1"/>
</dbReference>
<dbReference type="SUPFAM" id="SSF52540">
    <property type="entry name" value="P-loop containing nucleoside triphosphate hydrolases"/>
    <property type="match status" value="1"/>
</dbReference>
<dbReference type="AlphaFoldDB" id="A0A1J5TR14"/>
<proteinExistence type="predicted"/>
<keyword evidence="3" id="KW-0067">ATP-binding</keyword>
<evidence type="ECO:0000313" key="6">
    <source>
        <dbReference type="Proteomes" id="UP000183815"/>
    </source>
</evidence>
<dbReference type="PANTHER" id="PTHR43146">
    <property type="entry name" value="CANCER-RELATED NUCLEOSIDE-TRIPHOSPHATASE"/>
    <property type="match status" value="1"/>
</dbReference>
<reference evidence="5 6" key="1">
    <citation type="submission" date="2016-08" db="EMBL/GenBank/DDBJ databases">
        <title>New Insights into Marine Group III Euryarchaeota, from dark to light.</title>
        <authorList>
            <person name="Haro-Moreno J.M."/>
            <person name="Rodriguez-Valera F."/>
            <person name="Lopez-Garcia P."/>
            <person name="Moreira D."/>
            <person name="Martin-Cuadrado A.B."/>
        </authorList>
    </citation>
    <scope>NUCLEOTIDE SEQUENCE [LARGE SCALE GENOMIC DNA]</scope>
    <source>
        <strain evidence="5">CG-Bathy1</strain>
    </source>
</reference>
<feature type="domain" description="AAA+ ATPase" evidence="4">
    <location>
        <begin position="2"/>
        <end position="195"/>
    </location>
</feature>
<dbReference type="Pfam" id="PF03266">
    <property type="entry name" value="NTPase_1"/>
    <property type="match status" value="2"/>
</dbReference>
<dbReference type="GO" id="GO:0017111">
    <property type="term" value="F:ribonucleoside triphosphate phosphatase activity"/>
    <property type="evidence" value="ECO:0007669"/>
    <property type="project" value="InterPro"/>
</dbReference>
<name>A0A1J5TR14_9ARCH</name>